<keyword evidence="6" id="KW-0175">Coiled coil</keyword>
<dbReference type="OrthoDB" id="295274at2759"/>
<keyword evidence="2" id="KW-0805">Transcription regulation</keyword>
<dbReference type="Pfam" id="PF00170">
    <property type="entry name" value="bZIP_1"/>
    <property type="match status" value="1"/>
</dbReference>
<keyword evidence="4" id="KW-0804">Transcription</keyword>
<dbReference type="SUPFAM" id="SSF57959">
    <property type="entry name" value="Leucine zipper domain"/>
    <property type="match status" value="1"/>
</dbReference>
<dbReference type="GO" id="GO:0003677">
    <property type="term" value="F:DNA binding"/>
    <property type="evidence" value="ECO:0007669"/>
    <property type="project" value="UniProtKB-KW"/>
</dbReference>
<dbReference type="Gene3D" id="1.20.5.170">
    <property type="match status" value="1"/>
</dbReference>
<evidence type="ECO:0000256" key="4">
    <source>
        <dbReference type="ARBA" id="ARBA00023163"/>
    </source>
</evidence>
<comment type="subcellular location">
    <subcellularLocation>
        <location evidence="1">Nucleus</location>
    </subcellularLocation>
</comment>
<dbReference type="PANTHER" id="PTHR19304">
    <property type="entry name" value="CYCLIC-AMP RESPONSE ELEMENT BINDING PROTEIN"/>
    <property type="match status" value="1"/>
</dbReference>
<feature type="compositionally biased region" description="Low complexity" evidence="7">
    <location>
        <begin position="275"/>
        <end position="300"/>
    </location>
</feature>
<dbReference type="FunFam" id="1.20.5.170:FF:000010">
    <property type="entry name" value="Cyclic AMP-dependent transcription factor ATF-2"/>
    <property type="match status" value="1"/>
</dbReference>
<evidence type="ECO:0000256" key="7">
    <source>
        <dbReference type="SAM" id="MobiDB-lite"/>
    </source>
</evidence>
<feature type="compositionally biased region" description="Low complexity" evidence="7">
    <location>
        <begin position="147"/>
        <end position="158"/>
    </location>
</feature>
<evidence type="ECO:0000313" key="10">
    <source>
        <dbReference type="Proteomes" id="UP000242180"/>
    </source>
</evidence>
<reference evidence="9 10" key="1">
    <citation type="submission" date="2016-07" db="EMBL/GenBank/DDBJ databases">
        <title>Pervasive Adenine N6-methylation of Active Genes in Fungi.</title>
        <authorList>
            <consortium name="DOE Joint Genome Institute"/>
            <person name="Mondo S.J."/>
            <person name="Dannebaum R.O."/>
            <person name="Kuo R.C."/>
            <person name="Labutti K."/>
            <person name="Haridas S."/>
            <person name="Kuo A."/>
            <person name="Salamov A."/>
            <person name="Ahrendt S.R."/>
            <person name="Lipzen A."/>
            <person name="Sullivan W."/>
            <person name="Andreopoulos W.B."/>
            <person name="Clum A."/>
            <person name="Lindquist E."/>
            <person name="Daum C."/>
            <person name="Ramamoorthy G.K."/>
            <person name="Gryganskyi A."/>
            <person name="Culley D."/>
            <person name="Magnuson J.K."/>
            <person name="James T.Y."/>
            <person name="O'Malley M.A."/>
            <person name="Stajich J.E."/>
            <person name="Spatafora J.W."/>
            <person name="Visel A."/>
            <person name="Grigoriev I.V."/>
        </authorList>
    </citation>
    <scope>NUCLEOTIDE SEQUENCE [LARGE SCALE GENOMIC DNA]</scope>
    <source>
        <strain evidence="9 10">NRRL 2496</strain>
    </source>
</reference>
<evidence type="ECO:0000256" key="6">
    <source>
        <dbReference type="SAM" id="Coils"/>
    </source>
</evidence>
<dbReference type="InterPro" id="IPR051027">
    <property type="entry name" value="bZIP_transcription_factors"/>
</dbReference>
<keyword evidence="5" id="KW-0539">Nucleus</keyword>
<accession>A0A1X2HP07</accession>
<keyword evidence="10" id="KW-1185">Reference proteome</keyword>
<dbReference type="PROSITE" id="PS00036">
    <property type="entry name" value="BZIP_BASIC"/>
    <property type="match status" value="1"/>
</dbReference>
<dbReference type="GO" id="GO:0003700">
    <property type="term" value="F:DNA-binding transcription factor activity"/>
    <property type="evidence" value="ECO:0007669"/>
    <property type="project" value="InterPro"/>
</dbReference>
<dbReference type="Proteomes" id="UP000242180">
    <property type="component" value="Unassembled WGS sequence"/>
</dbReference>
<dbReference type="PROSITE" id="PS50217">
    <property type="entry name" value="BZIP"/>
    <property type="match status" value="1"/>
</dbReference>
<dbReference type="STRING" id="13706.A0A1X2HP07"/>
<feature type="coiled-coil region" evidence="6">
    <location>
        <begin position="199"/>
        <end position="230"/>
    </location>
</feature>
<dbReference type="GO" id="GO:0005634">
    <property type="term" value="C:nucleus"/>
    <property type="evidence" value="ECO:0007669"/>
    <property type="project" value="UniProtKB-SubCell"/>
</dbReference>
<dbReference type="SMART" id="SM00338">
    <property type="entry name" value="BRLZ"/>
    <property type="match status" value="1"/>
</dbReference>
<evidence type="ECO:0000259" key="8">
    <source>
        <dbReference type="PROSITE" id="PS50217"/>
    </source>
</evidence>
<feature type="domain" description="BZIP" evidence="8">
    <location>
        <begin position="178"/>
        <end position="241"/>
    </location>
</feature>
<proteinExistence type="predicted"/>
<dbReference type="InterPro" id="IPR004827">
    <property type="entry name" value="bZIP"/>
</dbReference>
<comment type="caution">
    <text evidence="9">The sequence shown here is derived from an EMBL/GenBank/DDBJ whole genome shotgun (WGS) entry which is preliminary data.</text>
</comment>
<dbReference type="InterPro" id="IPR046347">
    <property type="entry name" value="bZIP_sf"/>
</dbReference>
<feature type="region of interest" description="Disordered" evidence="7">
    <location>
        <begin position="107"/>
        <end position="170"/>
    </location>
</feature>
<evidence type="ECO:0000256" key="5">
    <source>
        <dbReference type="ARBA" id="ARBA00023242"/>
    </source>
</evidence>
<gene>
    <name evidence="9" type="ORF">BCR43DRAFT_486366</name>
</gene>
<evidence type="ECO:0000256" key="1">
    <source>
        <dbReference type="ARBA" id="ARBA00004123"/>
    </source>
</evidence>
<dbReference type="EMBL" id="MCGN01000002">
    <property type="protein sequence ID" value="ORZ01087.1"/>
    <property type="molecule type" value="Genomic_DNA"/>
</dbReference>
<evidence type="ECO:0000313" key="9">
    <source>
        <dbReference type="EMBL" id="ORZ01087.1"/>
    </source>
</evidence>
<name>A0A1X2HP07_SYNRA</name>
<feature type="compositionally biased region" description="Basic residues" evidence="7">
    <location>
        <begin position="159"/>
        <end position="169"/>
    </location>
</feature>
<protein>
    <recommendedName>
        <fullName evidence="8">BZIP domain-containing protein</fullName>
    </recommendedName>
</protein>
<organism evidence="9 10">
    <name type="scientific">Syncephalastrum racemosum</name>
    <name type="common">Filamentous fungus</name>
    <dbReference type="NCBI Taxonomy" id="13706"/>
    <lineage>
        <taxon>Eukaryota</taxon>
        <taxon>Fungi</taxon>
        <taxon>Fungi incertae sedis</taxon>
        <taxon>Mucoromycota</taxon>
        <taxon>Mucoromycotina</taxon>
        <taxon>Mucoromycetes</taxon>
        <taxon>Mucorales</taxon>
        <taxon>Syncephalastraceae</taxon>
        <taxon>Syncephalastrum</taxon>
    </lineage>
</organism>
<evidence type="ECO:0000256" key="3">
    <source>
        <dbReference type="ARBA" id="ARBA00023125"/>
    </source>
</evidence>
<dbReference type="InParanoid" id="A0A1X2HP07"/>
<feature type="region of interest" description="Disordered" evidence="7">
    <location>
        <begin position="263"/>
        <end position="326"/>
    </location>
</feature>
<dbReference type="CDD" id="cd14687">
    <property type="entry name" value="bZIP_ATF2"/>
    <property type="match status" value="1"/>
</dbReference>
<dbReference type="AlphaFoldDB" id="A0A1X2HP07"/>
<keyword evidence="3" id="KW-0238">DNA-binding</keyword>
<sequence length="350" mass="39509">MTKGENDINGFGVLRYHSRYGKQIRRALICEQYHFHTFFLPLSYVLLQIPSSIIIVNLIMQATENDFINTPTRCLLECGDWKTFGPDVNELNPFDCQFGARKDIEERAPTLSSSVSPPTPPMTTRESDSNGDESSGSPPLSMSAALSQQKQPSKQQPKPTKKNAGRKRRIVFEGEEAEDERRKFLERNRVAAFKCRQKKKQWMQNLEKHSEEVSQRNRELHDLVTQLREESVYLRNQLIAHSDCDCTAVQAYLRRTSVQLALPHSQAEPHHAQVQQRSASPPQLPQLPQQQPARLMHPSASGPPAPLAVSAAPSMPPSTGLTPFLNTSLFEDSKPDYFSHHQQPTTASMV</sequence>
<evidence type="ECO:0000256" key="2">
    <source>
        <dbReference type="ARBA" id="ARBA00023015"/>
    </source>
</evidence>